<evidence type="ECO:0000313" key="1">
    <source>
        <dbReference type="EMBL" id="RHL33220.1"/>
    </source>
</evidence>
<dbReference type="AlphaFoldDB" id="A0A415KAC4"/>
<name>A0A415KAC4_9BACE</name>
<protein>
    <submittedName>
        <fullName evidence="1">Uncharacterized protein</fullName>
    </submittedName>
</protein>
<dbReference type="Proteomes" id="UP000284495">
    <property type="component" value="Unassembled WGS sequence"/>
</dbReference>
<proteinExistence type="predicted"/>
<reference evidence="1 2" key="1">
    <citation type="submission" date="2018-08" db="EMBL/GenBank/DDBJ databases">
        <title>A genome reference for cultivated species of the human gut microbiota.</title>
        <authorList>
            <person name="Zou Y."/>
            <person name="Xue W."/>
            <person name="Luo G."/>
        </authorList>
    </citation>
    <scope>NUCLEOTIDE SEQUENCE [LARGE SCALE GENOMIC DNA]</scope>
    <source>
        <strain evidence="1 2">AF38-2</strain>
    </source>
</reference>
<organism evidence="1 2">
    <name type="scientific">Bacteroides xylanisolvens</name>
    <dbReference type="NCBI Taxonomy" id="371601"/>
    <lineage>
        <taxon>Bacteria</taxon>
        <taxon>Pseudomonadati</taxon>
        <taxon>Bacteroidota</taxon>
        <taxon>Bacteroidia</taxon>
        <taxon>Bacteroidales</taxon>
        <taxon>Bacteroidaceae</taxon>
        <taxon>Bacteroides</taxon>
    </lineage>
</organism>
<sequence length="139" mass="15940">MLEKELLKVALQGGFYVIKIYKTEEGVYVLKQMCASQTPSWCIIEKSSKLSDIEFCISIMRHSSKYILNASERIKVSDLINLSEAGFQVIRISPSDKLVVKKFNPLTKSWIKLSSFPKVCLRENFLSEKLCNRDTILID</sequence>
<evidence type="ECO:0000313" key="2">
    <source>
        <dbReference type="Proteomes" id="UP000284495"/>
    </source>
</evidence>
<dbReference type="EMBL" id="QROO01000039">
    <property type="protein sequence ID" value="RHL33220.1"/>
    <property type="molecule type" value="Genomic_DNA"/>
</dbReference>
<comment type="caution">
    <text evidence="1">The sequence shown here is derived from an EMBL/GenBank/DDBJ whole genome shotgun (WGS) entry which is preliminary data.</text>
</comment>
<accession>A0A415KAC4</accession>
<gene>
    <name evidence="1" type="ORF">DW027_22680</name>
</gene>